<dbReference type="EMBL" id="CAJHUC010000949">
    <property type="protein sequence ID" value="CAD7699076.1"/>
    <property type="molecule type" value="Genomic_DNA"/>
</dbReference>
<feature type="region of interest" description="Disordered" evidence="1">
    <location>
        <begin position="114"/>
        <end position="150"/>
    </location>
</feature>
<name>A0A8S1IZS8_9CHLO</name>
<keyword evidence="4" id="KW-1185">Reference proteome</keyword>
<reference evidence="3" key="1">
    <citation type="submission" date="2020-12" db="EMBL/GenBank/DDBJ databases">
        <authorList>
            <person name="Iha C."/>
        </authorList>
    </citation>
    <scope>NUCLEOTIDE SEQUENCE</scope>
</reference>
<comment type="caution">
    <text evidence="3">The sequence shown here is derived from an EMBL/GenBank/DDBJ whole genome shotgun (WGS) entry which is preliminary data.</text>
</comment>
<gene>
    <name evidence="3" type="ORF">OSTQU699_LOCUS4434</name>
</gene>
<evidence type="ECO:0000256" key="1">
    <source>
        <dbReference type="SAM" id="MobiDB-lite"/>
    </source>
</evidence>
<protein>
    <recommendedName>
        <fullName evidence="2">SBP-type domain-containing protein</fullName>
    </recommendedName>
</protein>
<dbReference type="Gene3D" id="4.10.1100.10">
    <property type="entry name" value="Transcription factor, SBP-box domain"/>
    <property type="match status" value="1"/>
</dbReference>
<dbReference type="GO" id="GO:0003677">
    <property type="term" value="F:DNA binding"/>
    <property type="evidence" value="ECO:0007669"/>
    <property type="project" value="InterPro"/>
</dbReference>
<dbReference type="OrthoDB" id="1428121at2759"/>
<dbReference type="Proteomes" id="UP000708148">
    <property type="component" value="Unassembled WGS sequence"/>
</dbReference>
<dbReference type="InterPro" id="IPR004333">
    <property type="entry name" value="SBP_dom"/>
</dbReference>
<dbReference type="InterPro" id="IPR036893">
    <property type="entry name" value="SBP_sf"/>
</dbReference>
<proteinExistence type="predicted"/>
<evidence type="ECO:0000313" key="4">
    <source>
        <dbReference type="Proteomes" id="UP000708148"/>
    </source>
</evidence>
<dbReference type="Pfam" id="PF03110">
    <property type="entry name" value="SBP"/>
    <property type="match status" value="1"/>
</dbReference>
<sequence length="150" mass="17021">MPDWNEDLVNTPCPILQGDPWRRVARGELQNAIHCMVSGCGIELDLKYLKRFRLCREHIRSLMLLSGDQPLRFCQRCNKLQPLEDFIGDHRSCKWMGKRPLSSLRRRAKVPVTPRHENATVFQSPEPELSQALRSDEVASGSHAGSSAAT</sequence>
<feature type="domain" description="SBP-type" evidence="2">
    <location>
        <begin position="32"/>
        <end position="107"/>
    </location>
</feature>
<evidence type="ECO:0000259" key="2">
    <source>
        <dbReference type="PROSITE" id="PS51141"/>
    </source>
</evidence>
<feature type="compositionally biased region" description="Low complexity" evidence="1">
    <location>
        <begin position="139"/>
        <end position="150"/>
    </location>
</feature>
<dbReference type="PROSITE" id="PS51141">
    <property type="entry name" value="ZF_SBP"/>
    <property type="match status" value="1"/>
</dbReference>
<dbReference type="AlphaFoldDB" id="A0A8S1IZS8"/>
<dbReference type="SUPFAM" id="SSF103612">
    <property type="entry name" value="SBT domain"/>
    <property type="match status" value="1"/>
</dbReference>
<accession>A0A8S1IZS8</accession>
<organism evidence="3 4">
    <name type="scientific">Ostreobium quekettii</name>
    <dbReference type="NCBI Taxonomy" id="121088"/>
    <lineage>
        <taxon>Eukaryota</taxon>
        <taxon>Viridiplantae</taxon>
        <taxon>Chlorophyta</taxon>
        <taxon>core chlorophytes</taxon>
        <taxon>Ulvophyceae</taxon>
        <taxon>TCBD clade</taxon>
        <taxon>Bryopsidales</taxon>
        <taxon>Ostreobineae</taxon>
        <taxon>Ostreobiaceae</taxon>
        <taxon>Ostreobium</taxon>
    </lineage>
</organism>
<dbReference type="GO" id="GO:0005634">
    <property type="term" value="C:nucleus"/>
    <property type="evidence" value="ECO:0007669"/>
    <property type="project" value="InterPro"/>
</dbReference>
<evidence type="ECO:0000313" key="3">
    <source>
        <dbReference type="EMBL" id="CAD7699076.1"/>
    </source>
</evidence>